<organism evidence="1 2">
    <name type="scientific">Dyella agri</name>
    <dbReference type="NCBI Taxonomy" id="1926869"/>
    <lineage>
        <taxon>Bacteria</taxon>
        <taxon>Pseudomonadati</taxon>
        <taxon>Pseudomonadota</taxon>
        <taxon>Gammaproteobacteria</taxon>
        <taxon>Lysobacterales</taxon>
        <taxon>Rhodanobacteraceae</taxon>
        <taxon>Dyella</taxon>
    </lineage>
</organism>
<protein>
    <submittedName>
        <fullName evidence="1">Uncharacterized protein</fullName>
    </submittedName>
</protein>
<sequence>MSPAKPTAPQERPGFIVLQETAPGCWQVIGEVARHPGLTARMARIQAVQDATGGCFGDGGRYAAVLRSEWRIAAQF</sequence>
<gene>
    <name evidence="1" type="ORF">ISP14_04380</name>
</gene>
<accession>A0ABW8KD28</accession>
<name>A0ABW8KD28_9GAMM</name>
<evidence type="ECO:0000313" key="2">
    <source>
        <dbReference type="Proteomes" id="UP001620397"/>
    </source>
</evidence>
<proteinExistence type="predicted"/>
<dbReference type="EMBL" id="JADIKL010000002">
    <property type="protein sequence ID" value="MFK2930023.1"/>
    <property type="molecule type" value="Genomic_DNA"/>
</dbReference>
<reference evidence="1 2" key="1">
    <citation type="submission" date="2020-10" db="EMBL/GenBank/DDBJ databases">
        <title>Phylogeny of dyella-like bacteria.</title>
        <authorList>
            <person name="Fu J."/>
        </authorList>
    </citation>
    <scope>NUCLEOTIDE SEQUENCE [LARGE SCALE GENOMIC DNA]</scope>
    <source>
        <strain evidence="1 2">DKC-1</strain>
    </source>
</reference>
<dbReference type="RefSeq" id="WP_404536548.1">
    <property type="nucleotide sequence ID" value="NZ_JADIKL010000002.1"/>
</dbReference>
<dbReference type="Proteomes" id="UP001620397">
    <property type="component" value="Unassembled WGS sequence"/>
</dbReference>
<comment type="caution">
    <text evidence="1">The sequence shown here is derived from an EMBL/GenBank/DDBJ whole genome shotgun (WGS) entry which is preliminary data.</text>
</comment>
<keyword evidence="2" id="KW-1185">Reference proteome</keyword>
<evidence type="ECO:0000313" key="1">
    <source>
        <dbReference type="EMBL" id="MFK2930023.1"/>
    </source>
</evidence>